<dbReference type="Proteomes" id="UP000298218">
    <property type="component" value="Unassembled WGS sequence"/>
</dbReference>
<dbReference type="OrthoDB" id="5190946at2"/>
<dbReference type="RefSeq" id="WP_134173219.1">
    <property type="nucleotide sequence ID" value="NZ_SODI01000001.1"/>
</dbReference>
<sequence>MMRLRNQRGERGAAAVEFALILPVLLLLVLGVIEFSRVYNVQISLSNAAREGARTMAIHNNPVQARSAASLAAPSVTSPALTAGNVTVSPTDCAAGSTVTVTIHYDVHLMTGYFGPTLPLTGKGVMLCGG</sequence>
<protein>
    <submittedName>
        <fullName evidence="2">Pilus assembly protein</fullName>
    </submittedName>
</protein>
<dbReference type="EMBL" id="SOHQ01000026">
    <property type="protein sequence ID" value="TFD79092.1"/>
    <property type="molecule type" value="Genomic_DNA"/>
</dbReference>
<accession>A0A4Y8KQ67</accession>
<keyword evidence="3" id="KW-1185">Reference proteome</keyword>
<name>A0A4Y8KQ67_9MICO</name>
<evidence type="ECO:0000259" key="1">
    <source>
        <dbReference type="Pfam" id="PF07811"/>
    </source>
</evidence>
<feature type="domain" description="TadE-like" evidence="1">
    <location>
        <begin position="12"/>
        <end position="54"/>
    </location>
</feature>
<organism evidence="2 3">
    <name type="scientific">Cryobacterium psychrophilum</name>
    <dbReference type="NCBI Taxonomy" id="41988"/>
    <lineage>
        <taxon>Bacteria</taxon>
        <taxon>Bacillati</taxon>
        <taxon>Actinomycetota</taxon>
        <taxon>Actinomycetes</taxon>
        <taxon>Micrococcales</taxon>
        <taxon>Microbacteriaceae</taxon>
        <taxon>Cryobacterium</taxon>
    </lineage>
</organism>
<dbReference type="Pfam" id="PF07811">
    <property type="entry name" value="TadE"/>
    <property type="match status" value="1"/>
</dbReference>
<dbReference type="AlphaFoldDB" id="A0A4Y8KQ67"/>
<dbReference type="InterPro" id="IPR012495">
    <property type="entry name" value="TadE-like_dom"/>
</dbReference>
<evidence type="ECO:0000313" key="2">
    <source>
        <dbReference type="EMBL" id="TFD79092.1"/>
    </source>
</evidence>
<proteinExistence type="predicted"/>
<comment type="caution">
    <text evidence="2">The sequence shown here is derived from an EMBL/GenBank/DDBJ whole genome shotgun (WGS) entry which is preliminary data.</text>
</comment>
<evidence type="ECO:0000313" key="3">
    <source>
        <dbReference type="Proteomes" id="UP000298218"/>
    </source>
</evidence>
<reference evidence="2 3" key="1">
    <citation type="submission" date="2019-03" db="EMBL/GenBank/DDBJ databases">
        <title>Genomics of glacier-inhabiting Cryobacterium strains.</title>
        <authorList>
            <person name="Liu Q."/>
            <person name="Xin Y.-H."/>
        </authorList>
    </citation>
    <scope>NUCLEOTIDE SEQUENCE [LARGE SCALE GENOMIC DNA]</scope>
    <source>
        <strain evidence="2 3">CGMCC 1.4292</strain>
    </source>
</reference>
<gene>
    <name evidence="2" type="ORF">E3T53_08345</name>
</gene>